<dbReference type="RefSeq" id="WP_010305105.1">
    <property type="nucleotide sequence ID" value="NZ_CP172070.1"/>
</dbReference>
<accession>A0A2N3YA46</accession>
<name>A0A2N3YA46_SACSN</name>
<evidence type="ECO:0000256" key="1">
    <source>
        <dbReference type="SAM" id="MobiDB-lite"/>
    </source>
</evidence>
<dbReference type="EMBL" id="PJNB01000001">
    <property type="protein sequence ID" value="PKW19817.1"/>
    <property type="molecule type" value="Genomic_DNA"/>
</dbReference>
<proteinExistence type="predicted"/>
<gene>
    <name evidence="2" type="ORF">A8926_8013</name>
</gene>
<organism evidence="2 3">
    <name type="scientific">Saccharopolyspora spinosa</name>
    <dbReference type="NCBI Taxonomy" id="60894"/>
    <lineage>
        <taxon>Bacteria</taxon>
        <taxon>Bacillati</taxon>
        <taxon>Actinomycetota</taxon>
        <taxon>Actinomycetes</taxon>
        <taxon>Pseudonocardiales</taxon>
        <taxon>Pseudonocardiaceae</taxon>
        <taxon>Saccharopolyspora</taxon>
    </lineage>
</organism>
<keyword evidence="3" id="KW-1185">Reference proteome</keyword>
<evidence type="ECO:0000313" key="2">
    <source>
        <dbReference type="EMBL" id="PKW19817.1"/>
    </source>
</evidence>
<dbReference type="OrthoDB" id="3692331at2"/>
<feature type="region of interest" description="Disordered" evidence="1">
    <location>
        <begin position="40"/>
        <end position="60"/>
    </location>
</feature>
<feature type="compositionally biased region" description="Low complexity" evidence="1">
    <location>
        <begin position="47"/>
        <end position="60"/>
    </location>
</feature>
<reference evidence="2" key="1">
    <citation type="submission" date="2017-12" db="EMBL/GenBank/DDBJ databases">
        <title>Sequencing the genomes of 1000 Actinobacteria strains.</title>
        <authorList>
            <person name="Klenk H.-P."/>
        </authorList>
    </citation>
    <scope>NUCLEOTIDE SEQUENCE [LARGE SCALE GENOMIC DNA]</scope>
    <source>
        <strain evidence="2">DSM 44228</strain>
    </source>
</reference>
<comment type="caution">
    <text evidence="2">The sequence shown here is derived from an EMBL/GenBank/DDBJ whole genome shotgun (WGS) entry which is preliminary data.</text>
</comment>
<evidence type="ECO:0000313" key="3">
    <source>
        <dbReference type="Proteomes" id="UP000233786"/>
    </source>
</evidence>
<sequence length="126" mass="13293">MTDPFLDSLATALAGQVATALGKAGSQALVKVRELVRRRSQNDPETQAALEAAEQESAGQPQIKALAERLDQVCGEDAAFAEQLRAEGAEVHKAISAADDGVVNVNHGEVNNLIQAREIKGNITFS</sequence>
<dbReference type="AlphaFoldDB" id="A0A2N3YA46"/>
<protein>
    <submittedName>
        <fullName evidence="2">Uncharacterized protein</fullName>
    </submittedName>
</protein>
<dbReference type="Proteomes" id="UP000233786">
    <property type="component" value="Unassembled WGS sequence"/>
</dbReference>